<evidence type="ECO:0000313" key="2">
    <source>
        <dbReference type="Proteomes" id="UP001372338"/>
    </source>
</evidence>
<evidence type="ECO:0000313" key="1">
    <source>
        <dbReference type="EMBL" id="KAK7267407.1"/>
    </source>
</evidence>
<accession>A0AAN9F0H0</accession>
<protein>
    <submittedName>
        <fullName evidence="1">Uncharacterized protein</fullName>
    </submittedName>
</protein>
<comment type="caution">
    <text evidence="1">The sequence shown here is derived from an EMBL/GenBank/DDBJ whole genome shotgun (WGS) entry which is preliminary data.</text>
</comment>
<name>A0AAN9F0H0_CROPI</name>
<organism evidence="1 2">
    <name type="scientific">Crotalaria pallida</name>
    <name type="common">Smooth rattlebox</name>
    <name type="synonym">Crotalaria striata</name>
    <dbReference type="NCBI Taxonomy" id="3830"/>
    <lineage>
        <taxon>Eukaryota</taxon>
        <taxon>Viridiplantae</taxon>
        <taxon>Streptophyta</taxon>
        <taxon>Embryophyta</taxon>
        <taxon>Tracheophyta</taxon>
        <taxon>Spermatophyta</taxon>
        <taxon>Magnoliopsida</taxon>
        <taxon>eudicotyledons</taxon>
        <taxon>Gunneridae</taxon>
        <taxon>Pentapetalae</taxon>
        <taxon>rosids</taxon>
        <taxon>fabids</taxon>
        <taxon>Fabales</taxon>
        <taxon>Fabaceae</taxon>
        <taxon>Papilionoideae</taxon>
        <taxon>50 kb inversion clade</taxon>
        <taxon>genistoids sensu lato</taxon>
        <taxon>core genistoids</taxon>
        <taxon>Crotalarieae</taxon>
        <taxon>Crotalaria</taxon>
    </lineage>
</organism>
<reference evidence="1 2" key="1">
    <citation type="submission" date="2024-01" db="EMBL/GenBank/DDBJ databases">
        <title>The genomes of 5 underutilized Papilionoideae crops provide insights into root nodulation and disease resistanc.</title>
        <authorList>
            <person name="Yuan L."/>
        </authorList>
    </citation>
    <scope>NUCLEOTIDE SEQUENCE [LARGE SCALE GENOMIC DNA]</scope>
    <source>
        <strain evidence="1">ZHUSHIDOU_FW_LH</strain>
        <tissue evidence="1">Leaf</tissue>
    </source>
</reference>
<proteinExistence type="predicted"/>
<gene>
    <name evidence="1" type="ORF">RIF29_20081</name>
</gene>
<keyword evidence="2" id="KW-1185">Reference proteome</keyword>
<dbReference type="EMBL" id="JAYWIO010000004">
    <property type="protein sequence ID" value="KAK7267407.1"/>
    <property type="molecule type" value="Genomic_DNA"/>
</dbReference>
<sequence>MKTIFKYQLTTVVGTGKGLCLSQPKYPKDDDDDDDDGDTPTFLKQNLISFQIQNRYSSHSLPSLRNCFGS</sequence>
<dbReference type="Proteomes" id="UP001372338">
    <property type="component" value="Unassembled WGS sequence"/>
</dbReference>
<dbReference type="AlphaFoldDB" id="A0AAN9F0H0"/>